<reference evidence="1" key="1">
    <citation type="submission" date="2025-08" db="UniProtKB">
        <authorList>
            <consortium name="Ensembl"/>
        </authorList>
    </citation>
    <scope>IDENTIFICATION</scope>
</reference>
<protein>
    <submittedName>
        <fullName evidence="1">Uncharacterized protein</fullName>
    </submittedName>
</protein>
<proteinExistence type="predicted"/>
<dbReference type="Proteomes" id="UP000694423">
    <property type="component" value="Unplaced"/>
</dbReference>
<sequence length="183" mass="19263">MAEDDGLADGDAAVDVAQGPVLGHAVLAHQVVLPHGAEGQLLLAQLDDDGGADELRGERPHRRLEGGREEQHLAALGSLADRSPLDANALAGEALLVDHDVGLVQHEHSDVLRVEHVALEAPVQHRAGRPDDDLLLGAEQRDADVDAEPPHLLHHAPDLQGQLEGGGQAEALGRQSDVLVISR</sequence>
<evidence type="ECO:0000313" key="2">
    <source>
        <dbReference type="Proteomes" id="UP000694423"/>
    </source>
</evidence>
<evidence type="ECO:0000313" key="1">
    <source>
        <dbReference type="Ensembl" id="ENSDNVP00000009401.1"/>
    </source>
</evidence>
<keyword evidence="2" id="KW-1185">Reference proteome</keyword>
<organism evidence="1 2">
    <name type="scientific">Dromaius novaehollandiae</name>
    <name type="common">Emu</name>
    <dbReference type="NCBI Taxonomy" id="8790"/>
    <lineage>
        <taxon>Eukaryota</taxon>
        <taxon>Metazoa</taxon>
        <taxon>Chordata</taxon>
        <taxon>Craniata</taxon>
        <taxon>Vertebrata</taxon>
        <taxon>Euteleostomi</taxon>
        <taxon>Archelosauria</taxon>
        <taxon>Archosauria</taxon>
        <taxon>Dinosauria</taxon>
        <taxon>Saurischia</taxon>
        <taxon>Theropoda</taxon>
        <taxon>Coelurosauria</taxon>
        <taxon>Aves</taxon>
        <taxon>Palaeognathae</taxon>
        <taxon>Casuariiformes</taxon>
        <taxon>Dromaiidae</taxon>
        <taxon>Dromaius</taxon>
    </lineage>
</organism>
<accession>A0A8C4JNP5</accession>
<dbReference type="Ensembl" id="ENSDNVT00000011288.1">
    <property type="protein sequence ID" value="ENSDNVP00000009401.1"/>
    <property type="gene ID" value="ENSDNVG00000006635.1"/>
</dbReference>
<name>A0A8C4JNP5_DRONO</name>
<reference evidence="1" key="2">
    <citation type="submission" date="2025-09" db="UniProtKB">
        <authorList>
            <consortium name="Ensembl"/>
        </authorList>
    </citation>
    <scope>IDENTIFICATION</scope>
</reference>
<dbReference type="AlphaFoldDB" id="A0A8C4JNP5"/>